<dbReference type="PATRIC" id="fig|46506.5.peg.772"/>
<keyword evidence="5" id="KW-1185">Reference proteome</keyword>
<reference evidence="1 8" key="4">
    <citation type="journal article" date="2019" name="Nat. Med.">
        <title>A library of human gut bacterial isolates paired with longitudinal multiomics data enables mechanistic microbiome research.</title>
        <authorList>
            <person name="Poyet M."/>
            <person name="Groussin M."/>
            <person name="Gibbons S.M."/>
            <person name="Avila-Pacheco J."/>
            <person name="Jiang X."/>
            <person name="Kearney S.M."/>
            <person name="Perrotta A.R."/>
            <person name="Berdy B."/>
            <person name="Zhao S."/>
            <person name="Lieberman T.D."/>
            <person name="Swanson P.K."/>
            <person name="Smith M."/>
            <person name="Roesemann S."/>
            <person name="Alexander J.E."/>
            <person name="Rich S.A."/>
            <person name="Livny J."/>
            <person name="Vlamakis H."/>
            <person name="Clish C."/>
            <person name="Bullock K."/>
            <person name="Deik A."/>
            <person name="Scott J."/>
            <person name="Pierce K.A."/>
            <person name="Xavier R.J."/>
            <person name="Alm E.J."/>
        </authorList>
    </citation>
    <scope>NUCLEOTIDE SEQUENCE [LARGE SCALE GENOMIC DNA]</scope>
    <source>
        <strain evidence="1 8">BIOML-A2</strain>
    </source>
</reference>
<dbReference type="EMBL" id="QSHQ01000001">
    <property type="protein sequence ID" value="RHC33611.1"/>
    <property type="molecule type" value="Genomic_DNA"/>
</dbReference>
<evidence type="ECO:0000313" key="4">
    <source>
        <dbReference type="EMBL" id="RHM16761.1"/>
    </source>
</evidence>
<dbReference type="Proteomes" id="UP000056419">
    <property type="component" value="Unassembled WGS sequence"/>
</dbReference>
<proteinExistence type="predicted"/>
<sequence>MTKINPFITSGYISAKYFCDRITETTTLTRYITNGNNVALISPRRLGKTGLIEHCFHQQQIREVYHTFLIDIYATKNFQEFVFELGKGILNGLKPRGRKAWELFLKCLSSLRTSISFDFSGNPSWNLEMGDIKTPAITLDEIFRYLEEADKPCLISIDEFQVIAKYPEGDVEAILRTHIQHCSNAKFIYAGSQRHMMGEIFTSPSRPFYQSTAIMELSPINADIYTEFIKRHFAENKKKIAVETIQEVYKRFEGITWYIQFMANSLYAMTAEGEECTVDKVNFAIENILSQLNFTYSSLLFQLPPKQKEILIAICKEGKAQEITSSKFLKTYKLTASSVQGAIRGLLDKDFVTNELGVYSVYDKFFDIWLRKRIS</sequence>
<accession>A0A108TAP0</accession>
<reference evidence="2" key="2">
    <citation type="submission" date="2016-01" db="EMBL/GenBank/DDBJ databases">
        <authorList>
            <person name="McClelland M."/>
            <person name="Jain A."/>
            <person name="Saraogi P."/>
            <person name="Mendelson R."/>
            <person name="Westerman R."/>
            <person name="SanMiguel P."/>
            <person name="Csonka L."/>
        </authorList>
    </citation>
    <scope>NUCLEOTIDE SEQUENCE</scope>
    <source>
        <strain evidence="2">CL09T03C01</strain>
    </source>
</reference>
<gene>
    <name evidence="2" type="ORF">AA415_00722</name>
    <name evidence="3" type="ORF">DW853_00060</name>
    <name evidence="4" type="ORF">DWZ78_13245</name>
    <name evidence="1" type="ORF">F9950_09920</name>
</gene>
<name>A0A108TAP0_BACSE</name>
<comment type="caution">
    <text evidence="2">The sequence shown here is derived from an EMBL/GenBank/DDBJ whole genome shotgun (WGS) entry which is preliminary data.</text>
</comment>
<evidence type="ECO:0000313" key="7">
    <source>
        <dbReference type="Proteomes" id="UP000285305"/>
    </source>
</evidence>
<evidence type="ECO:0000313" key="6">
    <source>
        <dbReference type="Proteomes" id="UP000284604"/>
    </source>
</evidence>
<evidence type="ECO:0000313" key="8">
    <source>
        <dbReference type="Proteomes" id="UP000431177"/>
    </source>
</evidence>
<protein>
    <submittedName>
        <fullName evidence="1 2">ATPase</fullName>
    </submittedName>
</protein>
<dbReference type="SUPFAM" id="SSF52540">
    <property type="entry name" value="P-loop containing nucleoside triphosphate hydrolases"/>
    <property type="match status" value="1"/>
</dbReference>
<dbReference type="EMBL" id="QRPN01000014">
    <property type="protein sequence ID" value="RHM16761.1"/>
    <property type="molecule type" value="Genomic_DNA"/>
</dbReference>
<reference evidence="6 7" key="3">
    <citation type="submission" date="2018-08" db="EMBL/GenBank/DDBJ databases">
        <title>A genome reference for cultivated species of the human gut microbiota.</title>
        <authorList>
            <person name="Zou Y."/>
            <person name="Xue W."/>
            <person name="Luo G."/>
        </authorList>
    </citation>
    <scope>NUCLEOTIDE SEQUENCE [LARGE SCALE GENOMIC DNA]</scope>
    <source>
        <strain evidence="4 6">AF35-20</strain>
        <strain evidence="3 7">AM36-9BH</strain>
    </source>
</reference>
<dbReference type="PANTHER" id="PTHR34301">
    <property type="entry name" value="DNA-BINDING PROTEIN-RELATED"/>
    <property type="match status" value="1"/>
</dbReference>
<dbReference type="EMBL" id="LRGC01000003">
    <property type="protein sequence ID" value="KWR56415.1"/>
    <property type="molecule type" value="Genomic_DNA"/>
</dbReference>
<reference evidence="2 5" key="1">
    <citation type="journal article" date="2016" name="BMC Genomics">
        <title>Type VI secretion systems of human gut Bacteroidales segregate into three genetic architectures, two of which are contained on mobile genetic elements.</title>
        <authorList>
            <person name="Coyne M.J."/>
            <person name="Roelofs K.G."/>
            <person name="Comstock L.E."/>
        </authorList>
    </citation>
    <scope>NUCLEOTIDE SEQUENCE [LARGE SCALE GENOMIC DNA]</scope>
    <source>
        <strain evidence="2 5">CL09T03C01</strain>
    </source>
</reference>
<evidence type="ECO:0000313" key="1">
    <source>
        <dbReference type="EMBL" id="KAB5327462.1"/>
    </source>
</evidence>
<dbReference type="InterPro" id="IPR027417">
    <property type="entry name" value="P-loop_NTPase"/>
</dbReference>
<dbReference type="Proteomes" id="UP000285305">
    <property type="component" value="Unassembled WGS sequence"/>
</dbReference>
<dbReference type="Proteomes" id="UP000284604">
    <property type="component" value="Unassembled WGS sequence"/>
</dbReference>
<dbReference type="AlphaFoldDB" id="A0A108TAP0"/>
<dbReference type="PANTHER" id="PTHR34301:SF8">
    <property type="entry name" value="ATPASE DOMAIN-CONTAINING PROTEIN"/>
    <property type="match status" value="1"/>
</dbReference>
<dbReference type="EMBL" id="WCLA01000018">
    <property type="protein sequence ID" value="KAB5327462.1"/>
    <property type="molecule type" value="Genomic_DNA"/>
</dbReference>
<evidence type="ECO:0000313" key="5">
    <source>
        <dbReference type="Proteomes" id="UP000056419"/>
    </source>
</evidence>
<organism evidence="2 5">
    <name type="scientific">Bacteroides stercoris</name>
    <dbReference type="NCBI Taxonomy" id="46506"/>
    <lineage>
        <taxon>Bacteria</taxon>
        <taxon>Pseudomonadati</taxon>
        <taxon>Bacteroidota</taxon>
        <taxon>Bacteroidia</taxon>
        <taxon>Bacteroidales</taxon>
        <taxon>Bacteroidaceae</taxon>
        <taxon>Bacteroides</taxon>
    </lineage>
</organism>
<dbReference type="Proteomes" id="UP000431177">
    <property type="component" value="Unassembled WGS sequence"/>
</dbReference>
<dbReference type="Gene3D" id="3.40.50.300">
    <property type="entry name" value="P-loop containing nucleotide triphosphate hydrolases"/>
    <property type="match status" value="1"/>
</dbReference>
<evidence type="ECO:0000313" key="3">
    <source>
        <dbReference type="EMBL" id="RHC33611.1"/>
    </source>
</evidence>
<dbReference type="STRING" id="46506.AA415_00722"/>
<evidence type="ECO:0000313" key="2">
    <source>
        <dbReference type="EMBL" id="KWR56415.1"/>
    </source>
</evidence>
<dbReference type="RefSeq" id="WP_022103486.1">
    <property type="nucleotide sequence ID" value="NZ_BAABYC010000001.1"/>
</dbReference>